<reference evidence="1 2" key="1">
    <citation type="journal article" date="2019" name="Sci. Rep.">
        <title>A high-quality genome of Eragrostis curvula grass provides insights into Poaceae evolution and supports new strategies to enhance forage quality.</title>
        <authorList>
            <person name="Carballo J."/>
            <person name="Santos B.A.C.M."/>
            <person name="Zappacosta D."/>
            <person name="Garbus I."/>
            <person name="Selva J.P."/>
            <person name="Gallo C.A."/>
            <person name="Diaz A."/>
            <person name="Albertini E."/>
            <person name="Caccamo M."/>
            <person name="Echenique V."/>
        </authorList>
    </citation>
    <scope>NUCLEOTIDE SEQUENCE [LARGE SCALE GENOMIC DNA]</scope>
    <source>
        <strain evidence="2">cv. Victoria</strain>
        <tissue evidence="1">Leaf</tissue>
    </source>
</reference>
<evidence type="ECO:0000313" key="1">
    <source>
        <dbReference type="EMBL" id="TVU11235.1"/>
    </source>
</evidence>
<name>A0A5J9TIW9_9POAL</name>
<sequence length="176" mass="19935">MFEIAVQDYKRRIEVQKRRAEQRVPPKGPRSITSKARLVVFDLGSSLARGRLDTEQKILLVSRLSPRLPRQTHRAAAAAAADIYIAVVSLPNLRRLALVHSKSPTSASFSFTPHQGKKAPLDLKNKSSLWHETTSMLVSQVQHQLRTSILLHLLILLWESLMWSNEKRSSSLAKNR</sequence>
<protein>
    <submittedName>
        <fullName evidence="1">Uncharacterized protein</fullName>
    </submittedName>
</protein>
<organism evidence="1 2">
    <name type="scientific">Eragrostis curvula</name>
    <name type="common">weeping love grass</name>
    <dbReference type="NCBI Taxonomy" id="38414"/>
    <lineage>
        <taxon>Eukaryota</taxon>
        <taxon>Viridiplantae</taxon>
        <taxon>Streptophyta</taxon>
        <taxon>Embryophyta</taxon>
        <taxon>Tracheophyta</taxon>
        <taxon>Spermatophyta</taxon>
        <taxon>Magnoliopsida</taxon>
        <taxon>Liliopsida</taxon>
        <taxon>Poales</taxon>
        <taxon>Poaceae</taxon>
        <taxon>PACMAD clade</taxon>
        <taxon>Chloridoideae</taxon>
        <taxon>Eragrostideae</taxon>
        <taxon>Eragrostidinae</taxon>
        <taxon>Eragrostis</taxon>
    </lineage>
</organism>
<comment type="caution">
    <text evidence="1">The sequence shown here is derived from an EMBL/GenBank/DDBJ whole genome shotgun (WGS) entry which is preliminary data.</text>
</comment>
<accession>A0A5J9TIW9</accession>
<dbReference type="Proteomes" id="UP000324897">
    <property type="component" value="Chromosome 3"/>
</dbReference>
<dbReference type="AlphaFoldDB" id="A0A5J9TIW9"/>
<feature type="non-terminal residue" evidence="1">
    <location>
        <position position="1"/>
    </location>
</feature>
<evidence type="ECO:0000313" key="2">
    <source>
        <dbReference type="Proteomes" id="UP000324897"/>
    </source>
</evidence>
<keyword evidence="2" id="KW-1185">Reference proteome</keyword>
<gene>
    <name evidence="1" type="ORF">EJB05_44808</name>
</gene>
<proteinExistence type="predicted"/>
<dbReference type="Gramene" id="TVU11235">
    <property type="protein sequence ID" value="TVU11235"/>
    <property type="gene ID" value="EJB05_44808"/>
</dbReference>
<dbReference type="EMBL" id="RWGY01000039">
    <property type="protein sequence ID" value="TVU11235.1"/>
    <property type="molecule type" value="Genomic_DNA"/>
</dbReference>